<name>A0ABN7VN01_GIGMA</name>
<reference evidence="1 2" key="1">
    <citation type="submission" date="2021-06" db="EMBL/GenBank/DDBJ databases">
        <authorList>
            <person name="Kallberg Y."/>
            <person name="Tangrot J."/>
            <person name="Rosling A."/>
        </authorList>
    </citation>
    <scope>NUCLEOTIDE SEQUENCE [LARGE SCALE GENOMIC DNA]</scope>
    <source>
        <strain evidence="1 2">120-4 pot B 10/14</strain>
    </source>
</reference>
<gene>
    <name evidence="1" type="ORF">GMARGA_LOCUS20718</name>
</gene>
<evidence type="ECO:0000313" key="2">
    <source>
        <dbReference type="Proteomes" id="UP000789901"/>
    </source>
</evidence>
<dbReference type="Proteomes" id="UP000789901">
    <property type="component" value="Unassembled WGS sequence"/>
</dbReference>
<protein>
    <submittedName>
        <fullName evidence="1">36187_t:CDS:1</fullName>
    </submittedName>
</protein>
<proteinExistence type="predicted"/>
<evidence type="ECO:0000313" key="1">
    <source>
        <dbReference type="EMBL" id="CAG8787697.1"/>
    </source>
</evidence>
<feature type="non-terminal residue" evidence="1">
    <location>
        <position position="507"/>
    </location>
</feature>
<comment type="caution">
    <text evidence="1">The sequence shown here is derived from an EMBL/GenBank/DDBJ whole genome shotgun (WGS) entry which is preliminary data.</text>
</comment>
<dbReference type="EMBL" id="CAJVQB010018454">
    <property type="protein sequence ID" value="CAG8787697.1"/>
    <property type="molecule type" value="Genomic_DNA"/>
</dbReference>
<keyword evidence="2" id="KW-1185">Reference proteome</keyword>
<accession>A0ABN7VN01</accession>
<feature type="non-terminal residue" evidence="1">
    <location>
        <position position="1"/>
    </location>
</feature>
<organism evidence="1 2">
    <name type="scientific">Gigaspora margarita</name>
    <dbReference type="NCBI Taxonomy" id="4874"/>
    <lineage>
        <taxon>Eukaryota</taxon>
        <taxon>Fungi</taxon>
        <taxon>Fungi incertae sedis</taxon>
        <taxon>Mucoromycota</taxon>
        <taxon>Glomeromycotina</taxon>
        <taxon>Glomeromycetes</taxon>
        <taxon>Diversisporales</taxon>
        <taxon>Gigasporaceae</taxon>
        <taxon>Gigaspora</taxon>
    </lineage>
</organism>
<sequence length="507" mass="58860">IHPFLINVFVENKHNEENYEDKSDKINIGIIKNKSIIEGIIKNSDINVYEYNDFYNFKKFGESKFNQILKADWKDNPAVVLKSLATNLESGEKQFIREVCDIMIIFDEEFKEFNDIGDEASTPPKQIEDLKTDNLILNQIEEKNRIYHIIYNEFKICNEARNYYTKIKHYFTESFTDKLIKLNEILGRYGHFCALRIAFGGSIIRIKYINKFSEQTKIIDGNTGRDTNSDLILEALGKRILKVKVDGITYVLGNQKKAHVHSLDCQIFTSLISQNDKYVFSTHIEYDEEYNPVVAIHNIKVQKKPIFGYPENFNFDQTQSIVMQSRKYPVTFSNNEYIVQLPCTTKYECIFGTCVLEPSSSHFDTFVIGVHLEASRNSACLFVYDGNKPRADKELLQSLKLFVCTISYKSSYQGEFLGQTAITWNNSQLKLSNVIDKINRKPNNFLTIIRKNIDTKKDNLFILPVFISQLYNINNCDKCHRIINITPKKPLRMLNKKSLKTNCISNL</sequence>